<proteinExistence type="predicted"/>
<reference evidence="1 2" key="1">
    <citation type="submission" date="2019-10" db="EMBL/GenBank/DDBJ databases">
        <title>Assembly and Annotation for the nematode Trichostrongylus colubriformis.</title>
        <authorList>
            <person name="Martin J."/>
        </authorList>
    </citation>
    <scope>NUCLEOTIDE SEQUENCE [LARGE SCALE GENOMIC DNA]</scope>
    <source>
        <strain evidence="1">G859</strain>
        <tissue evidence="1">Whole worm</tissue>
    </source>
</reference>
<name>A0AAN8FAT2_TRICO</name>
<dbReference type="PROSITE" id="PS50092">
    <property type="entry name" value="TSP1"/>
    <property type="match status" value="1"/>
</dbReference>
<dbReference type="Gene3D" id="2.20.100.10">
    <property type="entry name" value="Thrombospondin type-1 (TSP1) repeat"/>
    <property type="match status" value="1"/>
</dbReference>
<accession>A0AAN8FAT2</accession>
<dbReference type="Proteomes" id="UP001331761">
    <property type="component" value="Unassembled WGS sequence"/>
</dbReference>
<keyword evidence="2" id="KW-1185">Reference proteome</keyword>
<dbReference type="PANTHER" id="PTHR31507">
    <property type="entry name" value="PROTEIN CBG15923"/>
    <property type="match status" value="1"/>
</dbReference>
<sequence>MQKWPHAADQSPFTSSYNYNEICRSLYKIQTGIDTWPLYHPLDDKSNMYPCLLLVMAFLVAVESAGPVWGAWGIWGAECTSCAGAVSRGRTRVCIPGDDLSMCSGSRVELESCQNCTGQWGEWTEEGSCSDTCGNCGQLTRTRQCTNAEGCPAPTCIGNNTDLSPTSCDSGDVCLFPRAACCKGTKTADAMDKRFYCKMSS</sequence>
<dbReference type="PANTHER" id="PTHR31507:SF10">
    <property type="entry name" value="SHKT DOMAIN-CONTAINING PROTEIN"/>
    <property type="match status" value="1"/>
</dbReference>
<dbReference type="EMBL" id="WIXE01024410">
    <property type="protein sequence ID" value="KAK5965635.1"/>
    <property type="molecule type" value="Genomic_DNA"/>
</dbReference>
<dbReference type="InterPro" id="IPR000884">
    <property type="entry name" value="TSP1_rpt"/>
</dbReference>
<dbReference type="InterPro" id="IPR036383">
    <property type="entry name" value="TSP1_rpt_sf"/>
</dbReference>
<evidence type="ECO:0000313" key="1">
    <source>
        <dbReference type="EMBL" id="KAK5965635.1"/>
    </source>
</evidence>
<organism evidence="1 2">
    <name type="scientific">Trichostrongylus colubriformis</name>
    <name type="common">Black scour worm</name>
    <dbReference type="NCBI Taxonomy" id="6319"/>
    <lineage>
        <taxon>Eukaryota</taxon>
        <taxon>Metazoa</taxon>
        <taxon>Ecdysozoa</taxon>
        <taxon>Nematoda</taxon>
        <taxon>Chromadorea</taxon>
        <taxon>Rhabditida</taxon>
        <taxon>Rhabditina</taxon>
        <taxon>Rhabditomorpha</taxon>
        <taxon>Strongyloidea</taxon>
        <taxon>Trichostrongylidae</taxon>
        <taxon>Trichostrongylus</taxon>
    </lineage>
</organism>
<comment type="caution">
    <text evidence="1">The sequence shown here is derived from an EMBL/GenBank/DDBJ whole genome shotgun (WGS) entry which is preliminary data.</text>
</comment>
<dbReference type="AlphaFoldDB" id="A0AAN8FAT2"/>
<dbReference type="SMART" id="SM00209">
    <property type="entry name" value="TSP1"/>
    <property type="match status" value="2"/>
</dbReference>
<evidence type="ECO:0000313" key="2">
    <source>
        <dbReference type="Proteomes" id="UP001331761"/>
    </source>
</evidence>
<gene>
    <name evidence="1" type="ORF">GCK32_001292</name>
</gene>
<protein>
    <submittedName>
        <fullName evidence="1">Uncharacterized protein</fullName>
    </submittedName>
</protein>